<proteinExistence type="predicted"/>
<evidence type="ECO:0000313" key="3">
    <source>
        <dbReference type="Proteomes" id="UP001322277"/>
    </source>
</evidence>
<name>A0AAX4IB49_9PEZI</name>
<dbReference type="EMBL" id="CP137307">
    <property type="protein sequence ID" value="WQF80199.1"/>
    <property type="molecule type" value="Genomic_DNA"/>
</dbReference>
<dbReference type="AlphaFoldDB" id="A0AAX4IB49"/>
<dbReference type="GeneID" id="87941716"/>
<gene>
    <name evidence="2" type="ORF">CDEST_05213</name>
</gene>
<organism evidence="2 3">
    <name type="scientific">Colletotrichum destructivum</name>
    <dbReference type="NCBI Taxonomy" id="34406"/>
    <lineage>
        <taxon>Eukaryota</taxon>
        <taxon>Fungi</taxon>
        <taxon>Dikarya</taxon>
        <taxon>Ascomycota</taxon>
        <taxon>Pezizomycotina</taxon>
        <taxon>Sordariomycetes</taxon>
        <taxon>Hypocreomycetidae</taxon>
        <taxon>Glomerellales</taxon>
        <taxon>Glomerellaceae</taxon>
        <taxon>Colletotrichum</taxon>
        <taxon>Colletotrichum destructivum species complex</taxon>
    </lineage>
</organism>
<sequence length="92" mass="10388">MAAVSVGLDALHLTVRLRGIDIWPNETSPIIPLTATRRHHHTHSPTDQEAGRTAAPSLYDLNWVRLEGWTRRGCQERTHLYPREPGAAEKTE</sequence>
<protein>
    <submittedName>
        <fullName evidence="2">Uncharacterized protein</fullName>
    </submittedName>
</protein>
<keyword evidence="3" id="KW-1185">Reference proteome</keyword>
<evidence type="ECO:0000313" key="2">
    <source>
        <dbReference type="EMBL" id="WQF80199.1"/>
    </source>
</evidence>
<evidence type="ECO:0000256" key="1">
    <source>
        <dbReference type="SAM" id="MobiDB-lite"/>
    </source>
</evidence>
<reference evidence="3" key="1">
    <citation type="journal article" date="2023" name="bioRxiv">
        <title>Complete genome of the Medicago anthracnose fungus, Colletotrichum destructivum, reveals a mini-chromosome-like region within a core chromosome.</title>
        <authorList>
            <person name="Lapalu N."/>
            <person name="Simon A."/>
            <person name="Lu A."/>
            <person name="Plaumann P.-L."/>
            <person name="Amselem J."/>
            <person name="Pigne S."/>
            <person name="Auger A."/>
            <person name="Koch C."/>
            <person name="Dallery J.-F."/>
            <person name="O'Connell R.J."/>
        </authorList>
    </citation>
    <scope>NUCLEOTIDE SEQUENCE [LARGE SCALE GENOMIC DNA]</scope>
    <source>
        <strain evidence="3">CBS 520.97</strain>
    </source>
</reference>
<accession>A0AAX4IB49</accession>
<dbReference type="KEGG" id="cdet:87941716"/>
<feature type="region of interest" description="Disordered" evidence="1">
    <location>
        <begin position="33"/>
        <end position="54"/>
    </location>
</feature>
<dbReference type="RefSeq" id="XP_062777423.1">
    <property type="nucleotide sequence ID" value="XM_062921372.1"/>
</dbReference>
<dbReference type="Proteomes" id="UP001322277">
    <property type="component" value="Chromosome 3"/>
</dbReference>